<dbReference type="Proteomes" id="UP001595758">
    <property type="component" value="Unassembled WGS sequence"/>
</dbReference>
<proteinExistence type="predicted"/>
<sequence length="132" mass="15244">MPINAQNLLTISKKLLGVTSQAEEYFRVSSNRAYYCAFHSCSQVARSEFNAIPNNGHQSFGHEELYDLFLNHQPPLKVPNKRDKDIYQIGYLLKQARDLRVHADYKNQTFSINDAQDTINSTEEILRLIKLL</sequence>
<name>A0ABV8CEH8_9GAMM</name>
<evidence type="ECO:0008006" key="3">
    <source>
        <dbReference type="Google" id="ProtNLM"/>
    </source>
</evidence>
<dbReference type="RefSeq" id="WP_382341971.1">
    <property type="nucleotide sequence ID" value="NZ_JBHSAB010000006.1"/>
</dbReference>
<protein>
    <recommendedName>
        <fullName evidence="3">HEPN domain-containing protein</fullName>
    </recommendedName>
</protein>
<dbReference type="EMBL" id="JBHSAB010000006">
    <property type="protein sequence ID" value="MFC3908567.1"/>
    <property type="molecule type" value="Genomic_DNA"/>
</dbReference>
<organism evidence="1 2">
    <name type="scientific">Legionella dresdenensis</name>
    <dbReference type="NCBI Taxonomy" id="450200"/>
    <lineage>
        <taxon>Bacteria</taxon>
        <taxon>Pseudomonadati</taxon>
        <taxon>Pseudomonadota</taxon>
        <taxon>Gammaproteobacteria</taxon>
        <taxon>Legionellales</taxon>
        <taxon>Legionellaceae</taxon>
        <taxon>Legionella</taxon>
    </lineage>
</organism>
<evidence type="ECO:0000313" key="1">
    <source>
        <dbReference type="EMBL" id="MFC3908567.1"/>
    </source>
</evidence>
<keyword evidence="2" id="KW-1185">Reference proteome</keyword>
<evidence type="ECO:0000313" key="2">
    <source>
        <dbReference type="Proteomes" id="UP001595758"/>
    </source>
</evidence>
<gene>
    <name evidence="1" type="ORF">ACFORL_05695</name>
</gene>
<dbReference type="Gene3D" id="1.20.120.330">
    <property type="entry name" value="Nucleotidyltransferases domain 2"/>
    <property type="match status" value="1"/>
</dbReference>
<comment type="caution">
    <text evidence="1">The sequence shown here is derived from an EMBL/GenBank/DDBJ whole genome shotgun (WGS) entry which is preliminary data.</text>
</comment>
<reference evidence="2" key="1">
    <citation type="journal article" date="2019" name="Int. J. Syst. Evol. Microbiol.">
        <title>The Global Catalogue of Microorganisms (GCM) 10K type strain sequencing project: providing services to taxonomists for standard genome sequencing and annotation.</title>
        <authorList>
            <consortium name="The Broad Institute Genomics Platform"/>
            <consortium name="The Broad Institute Genome Sequencing Center for Infectious Disease"/>
            <person name="Wu L."/>
            <person name="Ma J."/>
        </authorList>
    </citation>
    <scope>NUCLEOTIDE SEQUENCE [LARGE SCALE GENOMIC DNA]</scope>
    <source>
        <strain evidence="2">CCUG 59858</strain>
    </source>
</reference>
<accession>A0ABV8CEH8</accession>